<dbReference type="STRING" id="154538.A0A1M2VCI7"/>
<dbReference type="InterPro" id="IPR010998">
    <property type="entry name" value="Integrase_recombinase_N"/>
</dbReference>
<evidence type="ECO:0000256" key="1">
    <source>
        <dbReference type="ARBA" id="ARBA00023125"/>
    </source>
</evidence>
<dbReference type="Proteomes" id="UP000184267">
    <property type="component" value="Unassembled WGS sequence"/>
</dbReference>
<dbReference type="AlphaFoldDB" id="A0A1M2VCI7"/>
<name>A0A1M2VCI7_TRAPU</name>
<dbReference type="InterPro" id="IPR043502">
    <property type="entry name" value="DNA/RNA_pol_sf"/>
</dbReference>
<protein>
    <submittedName>
        <fullName evidence="6">Integrase/recombinase xerD-like protein</fullName>
    </submittedName>
</protein>
<feature type="compositionally biased region" description="Polar residues" evidence="3">
    <location>
        <begin position="10"/>
        <end position="28"/>
    </location>
</feature>
<dbReference type="GO" id="GO:0015074">
    <property type="term" value="P:DNA integration"/>
    <property type="evidence" value="ECO:0007669"/>
    <property type="project" value="InterPro"/>
</dbReference>
<dbReference type="InterPro" id="IPR044068">
    <property type="entry name" value="CB"/>
</dbReference>
<keyword evidence="7" id="KW-1185">Reference proteome</keyword>
<dbReference type="InterPro" id="IPR043128">
    <property type="entry name" value="Rev_trsase/Diguanyl_cyclase"/>
</dbReference>
<dbReference type="GO" id="GO:0003677">
    <property type="term" value="F:DNA binding"/>
    <property type="evidence" value="ECO:0007669"/>
    <property type="project" value="UniProtKB-KW"/>
</dbReference>
<dbReference type="OrthoDB" id="2744000at2759"/>
<evidence type="ECO:0000259" key="5">
    <source>
        <dbReference type="PROSITE" id="PS51900"/>
    </source>
</evidence>
<proteinExistence type="predicted"/>
<dbReference type="PANTHER" id="PTHR33050">
    <property type="entry name" value="REVERSE TRANSCRIPTASE DOMAIN-CONTAINING PROTEIN"/>
    <property type="match status" value="1"/>
</dbReference>
<dbReference type="InterPro" id="IPR052055">
    <property type="entry name" value="Hepadnavirus_pol/RT"/>
</dbReference>
<keyword evidence="1" id="KW-0238">DNA-binding</keyword>
<evidence type="ECO:0000259" key="4">
    <source>
        <dbReference type="PROSITE" id="PS50878"/>
    </source>
</evidence>
<dbReference type="Gene3D" id="1.10.443.10">
    <property type="entry name" value="Intergrase catalytic core"/>
    <property type="match status" value="1"/>
</dbReference>
<evidence type="ECO:0000313" key="7">
    <source>
        <dbReference type="Proteomes" id="UP000184267"/>
    </source>
</evidence>
<feature type="domain" description="Reverse transcriptase" evidence="4">
    <location>
        <begin position="266"/>
        <end position="463"/>
    </location>
</feature>
<feature type="region of interest" description="Disordered" evidence="3">
    <location>
        <begin position="1"/>
        <end position="28"/>
    </location>
</feature>
<dbReference type="SUPFAM" id="SSF56349">
    <property type="entry name" value="DNA breaking-rejoining enzymes"/>
    <property type="match status" value="1"/>
</dbReference>
<keyword evidence="2" id="KW-0233">DNA recombination</keyword>
<dbReference type="InterPro" id="IPR013762">
    <property type="entry name" value="Integrase-like_cat_sf"/>
</dbReference>
<organism evidence="6 7">
    <name type="scientific">Trametes pubescens</name>
    <name type="common">White-rot fungus</name>
    <dbReference type="NCBI Taxonomy" id="154538"/>
    <lineage>
        <taxon>Eukaryota</taxon>
        <taxon>Fungi</taxon>
        <taxon>Dikarya</taxon>
        <taxon>Basidiomycota</taxon>
        <taxon>Agaricomycotina</taxon>
        <taxon>Agaricomycetes</taxon>
        <taxon>Polyporales</taxon>
        <taxon>Polyporaceae</taxon>
        <taxon>Trametes</taxon>
    </lineage>
</organism>
<accession>A0A1M2VCI7</accession>
<dbReference type="SUPFAM" id="SSF47823">
    <property type="entry name" value="lambda integrase-like, N-terminal domain"/>
    <property type="match status" value="1"/>
</dbReference>
<feature type="domain" description="Core-binding (CB)" evidence="5">
    <location>
        <begin position="659"/>
        <end position="748"/>
    </location>
</feature>
<evidence type="ECO:0000256" key="2">
    <source>
        <dbReference type="ARBA" id="ARBA00023172"/>
    </source>
</evidence>
<dbReference type="Gene3D" id="3.30.70.270">
    <property type="match status" value="1"/>
</dbReference>
<dbReference type="InterPro" id="IPR000477">
    <property type="entry name" value="RT_dom"/>
</dbReference>
<dbReference type="GO" id="GO:0006310">
    <property type="term" value="P:DNA recombination"/>
    <property type="evidence" value="ECO:0007669"/>
    <property type="project" value="UniProtKB-KW"/>
</dbReference>
<dbReference type="InterPro" id="IPR011010">
    <property type="entry name" value="DNA_brk_join_enz"/>
</dbReference>
<dbReference type="EMBL" id="MNAD01001468">
    <property type="protein sequence ID" value="OJT05312.1"/>
    <property type="molecule type" value="Genomic_DNA"/>
</dbReference>
<evidence type="ECO:0000256" key="3">
    <source>
        <dbReference type="SAM" id="MobiDB-lite"/>
    </source>
</evidence>
<evidence type="ECO:0000313" key="6">
    <source>
        <dbReference type="EMBL" id="OJT05312.1"/>
    </source>
</evidence>
<comment type="caution">
    <text evidence="6">The sequence shown here is derived from an EMBL/GenBank/DDBJ whole genome shotgun (WGS) entry which is preliminary data.</text>
</comment>
<dbReference type="PROSITE" id="PS50878">
    <property type="entry name" value="RT_POL"/>
    <property type="match status" value="1"/>
</dbReference>
<reference evidence="6 7" key="1">
    <citation type="submission" date="2016-10" db="EMBL/GenBank/DDBJ databases">
        <title>Genome sequence of the basidiomycete white-rot fungus Trametes pubescens.</title>
        <authorList>
            <person name="Makela M.R."/>
            <person name="Granchi Z."/>
            <person name="Peng M."/>
            <person name="De Vries R.P."/>
            <person name="Grigoriev I."/>
            <person name="Riley R."/>
            <person name="Hilden K."/>
        </authorList>
    </citation>
    <scope>NUCLEOTIDE SEQUENCE [LARGE SCALE GENOMIC DNA]</scope>
    <source>
        <strain evidence="6 7">FBCC735</strain>
    </source>
</reference>
<gene>
    <name evidence="6" type="ORF">TRAPUB_3870</name>
</gene>
<dbReference type="Pfam" id="PF00078">
    <property type="entry name" value="RVT_1"/>
    <property type="match status" value="1"/>
</dbReference>
<dbReference type="Gene3D" id="1.10.150.130">
    <property type="match status" value="1"/>
</dbReference>
<sequence length="1009" mass="112586">MPSHEATDGAGSSTQPDTTPGTSAVPEQTNSQAITLTPDQLAQIIGRALQSVTQLHTAPNADPPAPAITAASFPQFVPPPDAATVAGASLLDQFPSVKQSVLLEIARHEFEPSDLYKLDSKFRDKAGRGSLLELNGNRITLRDPTTKDYPTFHSLFPPLVTYFDILSAFAASSGNAAAVLQVSRGGLRYLSQLEAFHDEFQWSAVLTYHMEFHHERLREMSRGDYSGWARIDPSLQVKYLIGKERSRATSSSTRDRTPPKRDVSADICRMFNPPGPFRTSPLGVVSRPRNPAKLRVIHHLSWPPGQSVNDGIPDSESHIAYEFFDSAVSEIRRSGRGTLLAKLDLKDAFRHIPVREQDWYLLGCHWLGSFYYSIVLVFGVKSAPYIFNLFAEALHWIIQRHIPASLRHYLDDFLPIFSPSTPLPTAQAAVEWTMALGEELGLEFQASKTILPCTSLEFLGLELDTDAMEARLPSDKLVYLRGLLTLWDQKRTCRLRELQSLIGFLQFSSQVIPHARAFTRRLTEFSSTFSSPHAIRHIPVYARADLHWWSVFASAWNGIRLIQPTLPIVHVYTDASGAERKGIGGVFGTSWFAARVPRRFRKHDIQFKELYAVVQATLRWGHLWKQQHVVFHIDNEVIVSRAIPLTQTLDAAPPEHWYETHAHYSRAVAFYLWHGLATSTRKTYSTGQRSYIDFLHLHPALHNTDGSFLPATRHAIMEWVAFLGGRSLQPKTIKSYLSAVRSLHVDADLPFEVCESPVVQRLIRGIKRYHGERARNPKLPITIELLRHLCGHLASSSSLSDVLFMAAATLAFAGFLRCGEFTLEREKFNPAAHLSRSSVQFLPSGDSPTHLLLSLPSSKTDPFRKGVSISVAAAPNAATCPVAALQRLFLLDPRPPSSPLFFDTSTNLPLSRSHFISSLKRHLAAIGLDSSGYSGHSFRRGAATSAATVGYSDYEIQQLGRWRSDAYRLYIDVPQDRVLHLSSRLHWADSPAQPFEPPALPFAPPPDMA</sequence>
<dbReference type="SUPFAM" id="SSF56672">
    <property type="entry name" value="DNA/RNA polymerases"/>
    <property type="match status" value="1"/>
</dbReference>
<dbReference type="PANTHER" id="PTHR33050:SF7">
    <property type="entry name" value="RIBONUCLEASE H"/>
    <property type="match status" value="1"/>
</dbReference>
<dbReference type="OMA" id="SESHIAY"/>
<dbReference type="PROSITE" id="PS51900">
    <property type="entry name" value="CB"/>
    <property type="match status" value="1"/>
</dbReference>